<evidence type="ECO:0000313" key="3">
    <source>
        <dbReference type="Proteomes" id="UP001247805"/>
    </source>
</evidence>
<evidence type="ECO:0000256" key="1">
    <source>
        <dbReference type="SAM" id="MobiDB-lite"/>
    </source>
</evidence>
<dbReference type="Proteomes" id="UP001247805">
    <property type="component" value="Unassembled WGS sequence"/>
</dbReference>
<feature type="region of interest" description="Disordered" evidence="1">
    <location>
        <begin position="1"/>
        <end position="43"/>
    </location>
</feature>
<dbReference type="EMBL" id="JAWDIO010000002">
    <property type="protein sequence ID" value="MDU0356214.1"/>
    <property type="molecule type" value="Genomic_DNA"/>
</dbReference>
<sequence>MMVTFQGREATSDLSSAHMRLRDQTIQKDKETWRPSSGRGKLDKDSYVRFDDILKHAIDTNTVLMVDPKVPGLQDYFPMALQKKH</sequence>
<dbReference type="RefSeq" id="WP_316027717.1">
    <property type="nucleotide sequence ID" value="NZ_JAWDIO010000002.1"/>
</dbReference>
<organism evidence="2 3">
    <name type="scientific">Paraglaciecola aquimarina</name>
    <dbReference type="NCBI Taxonomy" id="1235557"/>
    <lineage>
        <taxon>Bacteria</taxon>
        <taxon>Pseudomonadati</taxon>
        <taxon>Pseudomonadota</taxon>
        <taxon>Gammaproteobacteria</taxon>
        <taxon>Alteromonadales</taxon>
        <taxon>Alteromonadaceae</taxon>
        <taxon>Paraglaciecola</taxon>
    </lineage>
</organism>
<accession>A0ABU3T1R2</accession>
<comment type="caution">
    <text evidence="2">The sequence shown here is derived from an EMBL/GenBank/DDBJ whole genome shotgun (WGS) entry which is preliminary data.</text>
</comment>
<protein>
    <submittedName>
        <fullName evidence="2">Uncharacterized protein</fullName>
    </submittedName>
</protein>
<name>A0ABU3T1R2_9ALTE</name>
<keyword evidence="3" id="KW-1185">Reference proteome</keyword>
<reference evidence="2 3" key="1">
    <citation type="submission" date="2023-10" db="EMBL/GenBank/DDBJ databases">
        <title>Glaciecola aquimarina strain GGW-M5 nov., isolated from a coastal seawater.</title>
        <authorList>
            <person name="Bayburt H."/>
            <person name="Kim J.M."/>
            <person name="Choi B.J."/>
            <person name="Jeon C.O."/>
        </authorList>
    </citation>
    <scope>NUCLEOTIDE SEQUENCE [LARGE SCALE GENOMIC DNA]</scope>
    <source>
        <strain evidence="2 3">KCTC 32108</strain>
    </source>
</reference>
<feature type="compositionally biased region" description="Basic and acidic residues" evidence="1">
    <location>
        <begin position="20"/>
        <end position="33"/>
    </location>
</feature>
<evidence type="ECO:0000313" key="2">
    <source>
        <dbReference type="EMBL" id="MDU0356214.1"/>
    </source>
</evidence>
<gene>
    <name evidence="2" type="ORF">RS130_22095</name>
</gene>
<proteinExistence type="predicted"/>